<evidence type="ECO:0000256" key="1">
    <source>
        <dbReference type="ARBA" id="ARBA00004448"/>
    </source>
</evidence>
<feature type="transmembrane region" description="Helical" evidence="12">
    <location>
        <begin position="118"/>
        <end position="137"/>
    </location>
</feature>
<evidence type="ECO:0000256" key="3">
    <source>
        <dbReference type="ARBA" id="ARBA00022448"/>
    </source>
</evidence>
<evidence type="ECO:0000256" key="5">
    <source>
        <dbReference type="ARBA" id="ARBA00022792"/>
    </source>
</evidence>
<evidence type="ECO:0000256" key="10">
    <source>
        <dbReference type="ARBA" id="ARBA00023128"/>
    </source>
</evidence>
<dbReference type="RefSeq" id="XP_070887745.1">
    <property type="nucleotide sequence ID" value="XM_071030400.1"/>
</dbReference>
<dbReference type="InterPro" id="IPR013875">
    <property type="entry name" value="Pam17"/>
</dbReference>
<evidence type="ECO:0000256" key="6">
    <source>
        <dbReference type="ARBA" id="ARBA00022927"/>
    </source>
</evidence>
<keyword evidence="9 12" id="KW-0811">Translocation</keyword>
<keyword evidence="5 12" id="KW-0999">Mitochondrion inner membrane</keyword>
<proteinExistence type="inferred from homology"/>
<sequence length="253" mass="28059">MHTTLITNPVRSAILCTRLPSTTLNPIVFQTPSTFSQTIPLKSQARLASKSTQLFTKPTQQPQKLKLSSSRPQSAFIPKCMAKTTSIRSNSTSTSAREEAAKLDWNSFFKLRASRRRYTLASSIISATASTMVGVQVLSSQNLEHLGAQVMGLDPFIVLGLATAACGAVGWLVGPFLGNAVWGLVNRRVKAAVTVKEKEFFDRIKRYRVDPSSNSIANPVPDYYGEKIGSVQGYRQWLKDQRAYNRKRRSFIL</sequence>
<dbReference type="Proteomes" id="UP001610432">
    <property type="component" value="Unassembled WGS sequence"/>
</dbReference>
<comment type="subunit">
    <text evidence="12">Component of the PAM complex.</text>
</comment>
<keyword evidence="3 12" id="KW-0813">Transport</keyword>
<comment type="function">
    <text evidence="12">Component of the PAM complex, a complex required for the translocation of transit peptide-containing proteins from the inner membrane into the mitochondrial matrix in an ATP-dependent manner.</text>
</comment>
<accession>A0ABR4LWC4</accession>
<keyword evidence="4 12" id="KW-0812">Transmembrane</keyword>
<feature type="transmembrane region" description="Helical" evidence="12">
    <location>
        <begin position="157"/>
        <end position="182"/>
    </location>
</feature>
<keyword evidence="7" id="KW-0809">Transit peptide</keyword>
<dbReference type="Pfam" id="PF08566">
    <property type="entry name" value="Pam17"/>
    <property type="match status" value="1"/>
</dbReference>
<comment type="caution">
    <text evidence="13">The sequence shown here is derived from an EMBL/GenBank/DDBJ whole genome shotgun (WGS) entry which is preliminary data.</text>
</comment>
<protein>
    <recommendedName>
        <fullName evidence="12">Presequence translocated-associated motor subunit PAM17</fullName>
    </recommendedName>
</protein>
<organism evidence="13 14">
    <name type="scientific">Aspergillus lucknowensis</name>
    <dbReference type="NCBI Taxonomy" id="176173"/>
    <lineage>
        <taxon>Eukaryota</taxon>
        <taxon>Fungi</taxon>
        <taxon>Dikarya</taxon>
        <taxon>Ascomycota</taxon>
        <taxon>Pezizomycotina</taxon>
        <taxon>Eurotiomycetes</taxon>
        <taxon>Eurotiomycetidae</taxon>
        <taxon>Eurotiales</taxon>
        <taxon>Aspergillaceae</taxon>
        <taxon>Aspergillus</taxon>
        <taxon>Aspergillus subgen. Nidulantes</taxon>
    </lineage>
</organism>
<gene>
    <name evidence="13" type="ORF">BJX67DRAFT_36642</name>
</gene>
<dbReference type="GeneID" id="98145472"/>
<evidence type="ECO:0000256" key="12">
    <source>
        <dbReference type="RuleBase" id="RU367146"/>
    </source>
</evidence>
<comment type="similarity">
    <text evidence="2 12">Belongs to the PAM17 family.</text>
</comment>
<keyword evidence="14" id="KW-1185">Reference proteome</keyword>
<evidence type="ECO:0000313" key="13">
    <source>
        <dbReference type="EMBL" id="KAL2868766.1"/>
    </source>
</evidence>
<evidence type="ECO:0000256" key="4">
    <source>
        <dbReference type="ARBA" id="ARBA00022692"/>
    </source>
</evidence>
<keyword evidence="10 12" id="KW-0496">Mitochondrion</keyword>
<evidence type="ECO:0000256" key="8">
    <source>
        <dbReference type="ARBA" id="ARBA00022989"/>
    </source>
</evidence>
<keyword evidence="11 12" id="KW-0472">Membrane</keyword>
<evidence type="ECO:0000256" key="11">
    <source>
        <dbReference type="ARBA" id="ARBA00023136"/>
    </source>
</evidence>
<dbReference type="PANTHER" id="PTHR28021:SF1">
    <property type="entry name" value="PRESEQUENCE TRANSLOCATED-ASSOCIATED MOTOR SUBUNIT PAM17, MITOCHONDRIAL"/>
    <property type="match status" value="1"/>
</dbReference>
<keyword evidence="6 12" id="KW-0653">Protein transport</keyword>
<evidence type="ECO:0000256" key="9">
    <source>
        <dbReference type="ARBA" id="ARBA00023010"/>
    </source>
</evidence>
<dbReference type="EMBL" id="JBFXLQ010000012">
    <property type="protein sequence ID" value="KAL2868766.1"/>
    <property type="molecule type" value="Genomic_DNA"/>
</dbReference>
<evidence type="ECO:0000256" key="2">
    <source>
        <dbReference type="ARBA" id="ARBA00006837"/>
    </source>
</evidence>
<dbReference type="PANTHER" id="PTHR28021">
    <property type="entry name" value="PRESEQUENCE TRANSLOCATED-ASSOCIATED MOTOR SUBUNIT PAM17, MITOCHONDRIAL"/>
    <property type="match status" value="1"/>
</dbReference>
<comment type="subcellular location">
    <subcellularLocation>
        <location evidence="1 12">Mitochondrion inner membrane</location>
        <topology evidence="1 12">Multi-pass membrane protein</topology>
    </subcellularLocation>
</comment>
<reference evidence="13 14" key="1">
    <citation type="submission" date="2024-07" db="EMBL/GenBank/DDBJ databases">
        <title>Section-level genome sequencing and comparative genomics of Aspergillus sections Usti and Cavernicolus.</title>
        <authorList>
            <consortium name="Lawrence Berkeley National Laboratory"/>
            <person name="Nybo J.L."/>
            <person name="Vesth T.C."/>
            <person name="Theobald S."/>
            <person name="Frisvad J.C."/>
            <person name="Larsen T.O."/>
            <person name="Kjaerboelling I."/>
            <person name="Rothschild-Mancinelli K."/>
            <person name="Lyhne E.K."/>
            <person name="Kogle M.E."/>
            <person name="Barry K."/>
            <person name="Clum A."/>
            <person name="Na H."/>
            <person name="Ledsgaard L."/>
            <person name="Lin J."/>
            <person name="Lipzen A."/>
            <person name="Kuo A."/>
            <person name="Riley R."/>
            <person name="Mondo S."/>
            <person name="Labutti K."/>
            <person name="Haridas S."/>
            <person name="Pangalinan J."/>
            <person name="Salamov A.A."/>
            <person name="Simmons B.A."/>
            <person name="Magnuson J.K."/>
            <person name="Chen J."/>
            <person name="Drula E."/>
            <person name="Henrissat B."/>
            <person name="Wiebenga A."/>
            <person name="Lubbers R.J."/>
            <person name="Gomes A.C."/>
            <person name="Macurrencykelacurrency M.R."/>
            <person name="Stajich J."/>
            <person name="Grigoriev I.V."/>
            <person name="Mortensen U.H."/>
            <person name="De Vries R.P."/>
            <person name="Baker S.E."/>
            <person name="Andersen M.R."/>
        </authorList>
    </citation>
    <scope>NUCLEOTIDE SEQUENCE [LARGE SCALE GENOMIC DNA]</scope>
    <source>
        <strain evidence="13 14">CBS 449.75</strain>
    </source>
</reference>
<name>A0ABR4LWC4_9EURO</name>
<evidence type="ECO:0000256" key="7">
    <source>
        <dbReference type="ARBA" id="ARBA00022946"/>
    </source>
</evidence>
<evidence type="ECO:0000313" key="14">
    <source>
        <dbReference type="Proteomes" id="UP001610432"/>
    </source>
</evidence>
<keyword evidence="8 12" id="KW-1133">Transmembrane helix</keyword>